<evidence type="ECO:0000256" key="4">
    <source>
        <dbReference type="ARBA" id="ARBA00023110"/>
    </source>
</evidence>
<dbReference type="InterPro" id="IPR024936">
    <property type="entry name" value="Cyclophilin-type_PPIase"/>
</dbReference>
<dbReference type="GO" id="GO:0006457">
    <property type="term" value="P:protein folding"/>
    <property type="evidence" value="ECO:0007669"/>
    <property type="project" value="InterPro"/>
</dbReference>
<comment type="caution">
    <text evidence="8">The sequence shown here is derived from an EMBL/GenBank/DDBJ whole genome shotgun (WGS) entry which is preliminary data.</text>
</comment>
<dbReference type="PANTHER" id="PTHR45625">
    <property type="entry name" value="PEPTIDYL-PROLYL CIS-TRANS ISOMERASE-RELATED"/>
    <property type="match status" value="1"/>
</dbReference>
<feature type="chain" id="PRO_5023926237" description="peptidylprolyl isomerase" evidence="6">
    <location>
        <begin position="23"/>
        <end position="223"/>
    </location>
</feature>
<dbReference type="Gene3D" id="2.40.100.10">
    <property type="entry name" value="Cyclophilin-like"/>
    <property type="match status" value="1"/>
</dbReference>
<evidence type="ECO:0000256" key="6">
    <source>
        <dbReference type="SAM" id="SignalP"/>
    </source>
</evidence>
<dbReference type="InterPro" id="IPR002130">
    <property type="entry name" value="Cyclophilin-type_PPIase_dom"/>
</dbReference>
<protein>
    <recommendedName>
        <fullName evidence="3">peptidylprolyl isomerase</fullName>
        <ecNumber evidence="3">5.2.1.8</ecNumber>
    </recommendedName>
</protein>
<dbReference type="PIRSF" id="PIRSF001467">
    <property type="entry name" value="Peptidylpro_ismrse"/>
    <property type="match status" value="1"/>
</dbReference>
<dbReference type="EC" id="5.2.1.8" evidence="3"/>
<evidence type="ECO:0000313" key="8">
    <source>
        <dbReference type="EMBL" id="KAA9041888.1"/>
    </source>
</evidence>
<evidence type="ECO:0000256" key="5">
    <source>
        <dbReference type="ARBA" id="ARBA00023235"/>
    </source>
</evidence>
<accession>A0A5J5IMY5</accession>
<evidence type="ECO:0000256" key="2">
    <source>
        <dbReference type="ARBA" id="ARBA00007365"/>
    </source>
</evidence>
<dbReference type="SUPFAM" id="SSF50891">
    <property type="entry name" value="Cyclophilin-like"/>
    <property type="match status" value="1"/>
</dbReference>
<dbReference type="InterPro" id="IPR029000">
    <property type="entry name" value="Cyclophilin-like_dom_sf"/>
</dbReference>
<dbReference type="PROSITE" id="PS50072">
    <property type="entry name" value="CSA_PPIASE_2"/>
    <property type="match status" value="1"/>
</dbReference>
<dbReference type="PROSITE" id="PS00170">
    <property type="entry name" value="CSA_PPIASE_1"/>
    <property type="match status" value="1"/>
</dbReference>
<reference evidence="8 9" key="1">
    <citation type="submission" date="2019-09" db="EMBL/GenBank/DDBJ databases">
        <title>Draft genome sequence of Ginsengibacter sp. BR5-29.</title>
        <authorList>
            <person name="Im W.-T."/>
        </authorList>
    </citation>
    <scope>NUCLEOTIDE SEQUENCE [LARGE SCALE GENOMIC DNA]</scope>
    <source>
        <strain evidence="8 9">BR5-29</strain>
    </source>
</reference>
<keyword evidence="6" id="KW-0732">Signal</keyword>
<evidence type="ECO:0000313" key="9">
    <source>
        <dbReference type="Proteomes" id="UP000326903"/>
    </source>
</evidence>
<gene>
    <name evidence="8" type="ORF">FW778_07690</name>
</gene>
<name>A0A5J5IMY5_9BACT</name>
<dbReference type="GO" id="GO:0003755">
    <property type="term" value="F:peptidyl-prolyl cis-trans isomerase activity"/>
    <property type="evidence" value="ECO:0007669"/>
    <property type="project" value="UniProtKB-KW"/>
</dbReference>
<dbReference type="PROSITE" id="PS51257">
    <property type="entry name" value="PROKAR_LIPOPROTEIN"/>
    <property type="match status" value="1"/>
</dbReference>
<proteinExistence type="inferred from homology"/>
<evidence type="ECO:0000256" key="3">
    <source>
        <dbReference type="ARBA" id="ARBA00013194"/>
    </source>
</evidence>
<comment type="function">
    <text evidence="1">PPIases accelerate the folding of proteins. It catalyzes the cis-trans isomerization of proline imidic peptide bonds in oligopeptides.</text>
</comment>
<dbReference type="InterPro" id="IPR044666">
    <property type="entry name" value="Cyclophilin_A-like"/>
</dbReference>
<evidence type="ECO:0000259" key="7">
    <source>
        <dbReference type="PROSITE" id="PS50072"/>
    </source>
</evidence>
<dbReference type="Proteomes" id="UP000326903">
    <property type="component" value="Unassembled WGS sequence"/>
</dbReference>
<dbReference type="RefSeq" id="WP_150414017.1">
    <property type="nucleotide sequence ID" value="NZ_VYQF01000001.1"/>
</dbReference>
<dbReference type="EMBL" id="VYQF01000001">
    <property type="protein sequence ID" value="KAA9041888.1"/>
    <property type="molecule type" value="Genomic_DNA"/>
</dbReference>
<feature type="signal peptide" evidence="6">
    <location>
        <begin position="1"/>
        <end position="22"/>
    </location>
</feature>
<keyword evidence="4" id="KW-0697">Rotamase</keyword>
<keyword evidence="9" id="KW-1185">Reference proteome</keyword>
<dbReference type="PANTHER" id="PTHR45625:SF4">
    <property type="entry name" value="PEPTIDYLPROLYL ISOMERASE DOMAIN AND WD REPEAT-CONTAINING PROTEIN 1"/>
    <property type="match status" value="1"/>
</dbReference>
<evidence type="ECO:0000256" key="1">
    <source>
        <dbReference type="ARBA" id="ARBA00002388"/>
    </source>
</evidence>
<organism evidence="8 9">
    <name type="scientific">Ginsengibacter hankyongi</name>
    <dbReference type="NCBI Taxonomy" id="2607284"/>
    <lineage>
        <taxon>Bacteria</taxon>
        <taxon>Pseudomonadati</taxon>
        <taxon>Bacteroidota</taxon>
        <taxon>Chitinophagia</taxon>
        <taxon>Chitinophagales</taxon>
        <taxon>Chitinophagaceae</taxon>
        <taxon>Ginsengibacter</taxon>
    </lineage>
</organism>
<dbReference type="InterPro" id="IPR020892">
    <property type="entry name" value="Cyclophilin-type_PPIase_CS"/>
</dbReference>
<dbReference type="CDD" id="cd00317">
    <property type="entry name" value="cyclophilin"/>
    <property type="match status" value="1"/>
</dbReference>
<dbReference type="AlphaFoldDB" id="A0A5J5IMY5"/>
<keyword evidence="5 8" id="KW-0413">Isomerase</keyword>
<dbReference type="Pfam" id="PF00160">
    <property type="entry name" value="Pro_isomerase"/>
    <property type="match status" value="1"/>
</dbReference>
<sequence>MRNIFYIVILILIASCSASKKASVKEASEQKVMITTDYGTMVLKLYNKTPLHRDNFIKLIKQHFYDSLLFHRVIKGFMIQGGDPESKYAKQGQLLGEGSPKYTIPAEFDSSLFHKKGALAAAREADADNPQKRSSSTQFYIVDGKRYNDAQMDKMEEKVHIKIPENHRVVYRTIGGDPFLDMNYTVFGEVISGLDVIDKIAEASTDENSRPLKNIRMKITLLK</sequence>
<comment type="similarity">
    <text evidence="2">Belongs to the cyclophilin-type PPIase family.</text>
</comment>
<feature type="domain" description="PPIase cyclophilin-type" evidence="7">
    <location>
        <begin position="39"/>
        <end position="217"/>
    </location>
</feature>